<dbReference type="Gene3D" id="2.60.40.10">
    <property type="entry name" value="Immunoglobulins"/>
    <property type="match status" value="8"/>
</dbReference>
<evidence type="ECO:0000259" key="9">
    <source>
        <dbReference type="PROSITE" id="PS50835"/>
    </source>
</evidence>
<evidence type="ECO:0000256" key="4">
    <source>
        <dbReference type="ARBA" id="ARBA00022737"/>
    </source>
</evidence>
<dbReference type="InterPro" id="IPR013098">
    <property type="entry name" value="Ig_I-set"/>
</dbReference>
<dbReference type="FunFam" id="2.60.40.10:FF:000107">
    <property type="entry name" value="Myosin, light chain kinase a"/>
    <property type="match status" value="1"/>
</dbReference>
<feature type="compositionally biased region" description="Polar residues" evidence="8">
    <location>
        <begin position="3518"/>
        <end position="3527"/>
    </location>
</feature>
<evidence type="ECO:0000256" key="5">
    <source>
        <dbReference type="ARBA" id="ARBA00023157"/>
    </source>
</evidence>
<dbReference type="SMART" id="SM00150">
    <property type="entry name" value="SPEC"/>
    <property type="match status" value="2"/>
</dbReference>
<feature type="compositionally biased region" description="Basic and acidic residues" evidence="8">
    <location>
        <begin position="3203"/>
        <end position="3214"/>
    </location>
</feature>
<feature type="region of interest" description="Disordered" evidence="8">
    <location>
        <begin position="3814"/>
        <end position="4007"/>
    </location>
</feature>
<protein>
    <recommendedName>
        <fullName evidence="9">Ig-like domain-containing protein</fullName>
    </recommendedName>
</protein>
<dbReference type="PROSITE" id="PS50835">
    <property type="entry name" value="IG_LIKE"/>
    <property type="match status" value="7"/>
</dbReference>
<feature type="region of interest" description="Disordered" evidence="8">
    <location>
        <begin position="3084"/>
        <end position="3751"/>
    </location>
</feature>
<dbReference type="FunFam" id="2.60.40.10:FF:000838">
    <property type="entry name" value="Uncharacterized protein, isoform F"/>
    <property type="match status" value="1"/>
</dbReference>
<keyword evidence="5" id="KW-1015">Disulfide bond</keyword>
<dbReference type="InterPro" id="IPR002017">
    <property type="entry name" value="Spectrin_repeat"/>
</dbReference>
<dbReference type="InterPro" id="IPR013783">
    <property type="entry name" value="Ig-like_fold"/>
</dbReference>
<feature type="domain" description="Ig-like" evidence="9">
    <location>
        <begin position="1354"/>
        <end position="1443"/>
    </location>
</feature>
<feature type="region of interest" description="Disordered" evidence="8">
    <location>
        <begin position="2642"/>
        <end position="2701"/>
    </location>
</feature>
<dbReference type="FunFam" id="2.60.40.10:FF:000080">
    <property type="entry name" value="Myosin light chain kinase, smooth muscle"/>
    <property type="match status" value="1"/>
</dbReference>
<dbReference type="InterPro" id="IPR058157">
    <property type="entry name" value="Spectrin_met"/>
</dbReference>
<accession>A0A7R9HIV3</accession>
<dbReference type="FunFam" id="2.60.40.10:FF:000345">
    <property type="entry name" value="Muscle M-line assembly protein unc-89"/>
    <property type="match status" value="1"/>
</dbReference>
<organism evidence="10">
    <name type="scientific">Timema monikensis</name>
    <dbReference type="NCBI Taxonomy" id="170555"/>
    <lineage>
        <taxon>Eukaryota</taxon>
        <taxon>Metazoa</taxon>
        <taxon>Ecdysozoa</taxon>
        <taxon>Arthropoda</taxon>
        <taxon>Hexapoda</taxon>
        <taxon>Insecta</taxon>
        <taxon>Pterygota</taxon>
        <taxon>Neoptera</taxon>
        <taxon>Polyneoptera</taxon>
        <taxon>Phasmatodea</taxon>
        <taxon>Timematodea</taxon>
        <taxon>Timematoidea</taxon>
        <taxon>Timematidae</taxon>
        <taxon>Timema</taxon>
    </lineage>
</organism>
<dbReference type="FunFam" id="2.60.40.10:FF:000849">
    <property type="entry name" value="Uncharacterized protein, isoform F"/>
    <property type="match status" value="1"/>
</dbReference>
<dbReference type="InterPro" id="IPR036179">
    <property type="entry name" value="Ig-like_dom_sf"/>
</dbReference>
<evidence type="ECO:0000256" key="1">
    <source>
        <dbReference type="ARBA" id="ARBA00004161"/>
    </source>
</evidence>
<feature type="compositionally biased region" description="Basic and acidic residues" evidence="8">
    <location>
        <begin position="4207"/>
        <end position="4219"/>
    </location>
</feature>
<evidence type="ECO:0000256" key="8">
    <source>
        <dbReference type="SAM" id="MobiDB-lite"/>
    </source>
</evidence>
<feature type="compositionally biased region" description="Basic residues" evidence="8">
    <location>
        <begin position="4225"/>
        <end position="4234"/>
    </location>
</feature>
<feature type="compositionally biased region" description="Pro residues" evidence="8">
    <location>
        <begin position="3843"/>
        <end position="3854"/>
    </location>
</feature>
<dbReference type="InterPro" id="IPR003598">
    <property type="entry name" value="Ig_sub2"/>
</dbReference>
<dbReference type="PANTHER" id="PTHR47633">
    <property type="entry name" value="IMMUNOGLOBULIN"/>
    <property type="match status" value="1"/>
</dbReference>
<dbReference type="Pfam" id="PF25101">
    <property type="entry name" value="Spectrin_7"/>
    <property type="match status" value="1"/>
</dbReference>
<dbReference type="SUPFAM" id="SSF46966">
    <property type="entry name" value="Spectrin repeat"/>
    <property type="match status" value="2"/>
</dbReference>
<feature type="compositionally biased region" description="Polar residues" evidence="8">
    <location>
        <begin position="4270"/>
        <end position="4279"/>
    </location>
</feature>
<feature type="domain" description="Ig-like" evidence="9">
    <location>
        <begin position="1654"/>
        <end position="1743"/>
    </location>
</feature>
<name>A0A7R9HIV3_9NEOP</name>
<feature type="compositionally biased region" description="Basic and acidic residues" evidence="8">
    <location>
        <begin position="2479"/>
        <end position="2496"/>
    </location>
</feature>
<dbReference type="InterPro" id="IPR007110">
    <property type="entry name" value="Ig-like_dom"/>
</dbReference>
<feature type="compositionally biased region" description="Pro residues" evidence="8">
    <location>
        <begin position="2722"/>
        <end position="2738"/>
    </location>
</feature>
<dbReference type="GO" id="GO:0060298">
    <property type="term" value="P:positive regulation of sarcomere organization"/>
    <property type="evidence" value="ECO:0007669"/>
    <property type="project" value="UniProtKB-ARBA"/>
</dbReference>
<dbReference type="GO" id="GO:0031672">
    <property type="term" value="C:A band"/>
    <property type="evidence" value="ECO:0007669"/>
    <property type="project" value="UniProtKB-SubCell"/>
</dbReference>
<feature type="compositionally biased region" description="Pro residues" evidence="8">
    <location>
        <begin position="3176"/>
        <end position="3189"/>
    </location>
</feature>
<dbReference type="Pfam" id="PF00435">
    <property type="entry name" value="Spectrin"/>
    <property type="match status" value="1"/>
</dbReference>
<feature type="compositionally biased region" description="Basic and acidic residues" evidence="8">
    <location>
        <begin position="3966"/>
        <end position="3984"/>
    </location>
</feature>
<feature type="compositionally biased region" description="Basic and acidic residues" evidence="8">
    <location>
        <begin position="3460"/>
        <end position="3471"/>
    </location>
</feature>
<dbReference type="EMBL" id="OB792720">
    <property type="protein sequence ID" value="CAD7423866.1"/>
    <property type="molecule type" value="Genomic_DNA"/>
</dbReference>
<feature type="compositionally biased region" description="Low complexity" evidence="8">
    <location>
        <begin position="1964"/>
        <end position="1980"/>
    </location>
</feature>
<dbReference type="SMART" id="SM00409">
    <property type="entry name" value="IG"/>
    <property type="match status" value="8"/>
</dbReference>
<proteinExistence type="inferred from homology"/>
<feature type="compositionally biased region" description="Basic and acidic residues" evidence="8">
    <location>
        <begin position="2220"/>
        <end position="2232"/>
    </location>
</feature>
<keyword evidence="4" id="KW-0677">Repeat</keyword>
<feature type="compositionally biased region" description="Basic and acidic residues" evidence="8">
    <location>
        <begin position="2862"/>
        <end position="2878"/>
    </location>
</feature>
<feature type="domain" description="Ig-like" evidence="9">
    <location>
        <begin position="1466"/>
        <end position="1554"/>
    </location>
</feature>
<keyword evidence="7" id="KW-0175">Coiled coil</keyword>
<dbReference type="GO" id="GO:0045989">
    <property type="term" value="P:positive regulation of striated muscle contraction"/>
    <property type="evidence" value="ECO:0007669"/>
    <property type="project" value="UniProtKB-ARBA"/>
</dbReference>
<feature type="region of interest" description="Disordered" evidence="8">
    <location>
        <begin position="4165"/>
        <end position="4287"/>
    </location>
</feature>
<feature type="domain" description="Ig-like" evidence="9">
    <location>
        <begin position="1155"/>
        <end position="1243"/>
    </location>
</feature>
<comment type="subcellular location">
    <subcellularLocation>
        <location evidence="1">Cytoplasm</location>
        <location evidence="1">Myofibril</location>
        <location evidence="1">Sarcomere</location>
        <location evidence="1">A band</location>
    </subcellularLocation>
</comment>
<feature type="region of interest" description="Disordered" evidence="8">
    <location>
        <begin position="1126"/>
        <end position="1147"/>
    </location>
</feature>
<feature type="region of interest" description="Disordered" evidence="8">
    <location>
        <begin position="2849"/>
        <end position="2891"/>
    </location>
</feature>
<feature type="compositionally biased region" description="Basic and acidic residues" evidence="8">
    <location>
        <begin position="3507"/>
        <end position="3517"/>
    </location>
</feature>
<feature type="domain" description="Ig-like" evidence="9">
    <location>
        <begin position="2046"/>
        <end position="2136"/>
    </location>
</feature>
<feature type="region of interest" description="Disordered" evidence="8">
    <location>
        <begin position="2903"/>
        <end position="2926"/>
    </location>
</feature>
<feature type="compositionally biased region" description="Polar residues" evidence="8">
    <location>
        <begin position="3104"/>
        <end position="3114"/>
    </location>
</feature>
<feature type="region of interest" description="Disordered" evidence="8">
    <location>
        <begin position="1583"/>
        <end position="1604"/>
    </location>
</feature>
<dbReference type="InterPro" id="IPR003599">
    <property type="entry name" value="Ig_sub"/>
</dbReference>
<evidence type="ECO:0000256" key="7">
    <source>
        <dbReference type="SAM" id="Coils"/>
    </source>
</evidence>
<feature type="compositionally biased region" description="Basic and acidic residues" evidence="8">
    <location>
        <begin position="3274"/>
        <end position="3294"/>
    </location>
</feature>
<feature type="region of interest" description="Disordered" evidence="8">
    <location>
        <begin position="2717"/>
        <end position="2833"/>
    </location>
</feature>
<evidence type="ECO:0000256" key="6">
    <source>
        <dbReference type="ARBA" id="ARBA00023319"/>
    </source>
</evidence>
<sequence length="4337" mass="484168">MGNSGGRGGVKRTVEEIENRKINLGQLCTAHREENIRLSQAFTTFLERQNDLYSWLVSIAEAFLQGHQDMGSILAMARDFLGLHQQLLSDLQSKGEDINSLLLTLPPILENMDDQQREDVDNKVDALHSQWVNLKTLLEDRIDLATIYVRFHTLAVRLANEFDSLEEDLRRSEGIQEDSIRVVEEKWLGIQKLYGQLSNTGKNFIEESEKVGDPHLDVKRACLCVETLLEHFGGRQLLVEQSWQAWNTSITVEREFQVLWERNMVDSARVRFGNTATLAHFGVETVDWVSKLDVQLYPVLVGDSTYSKVITRELEEKLQVLLPEVKRAQTEIELRIKTAESLAQKGLGAGGTNYSNELGACKVRFRGSVPTFVWRESGKLFRKNHPQCTRPGSNPNLLFICNLIHCNRDALDHLATKLEKMIEHLQSQYQMTRLPGSVEEIELLLKEHEASRQAVLELFKFTQTESEQIVLRITQQEPEDAARHDIERVRRLLAEKRRVWEGAWLDRKTQLEQHRQLCQFDSDLHQINSTLGDLSRQLVALRGQYGESLASAKATSLAFVYFEKTISLLEVRIQTFVSMGEQMLSSDHGSSPHIERELSLLESRWAAFRNQVLESRRLIDLSIQYFTLIEEADEWFREGSKLLVTIARKSTSVRRPEEASELLNEVEVFLKPGELKQQERIKKISSLARDLYGEDYLKQVTLVVNENREMLESFTVISSELGILTRNLKAAEEERERQKKEQEEVDANLAEARAEAAAAKAAAAVAEEARRASEAAALRAAAEEARRASEAAASRTAAAAAEEAKRAAEMAVVEEARRLAEMVAVEEARRAAEALAEKATAEKVRRAAEEAAEEARREAIYAVEVAAAQEAKRAAEEARREAEYAAEKAAAQEARRAAEEARREAEYAAEMAAAQEARRAADEARREAEYAAERAAAEEARRAAEEARREAEYAAGMAAAEEAKRAAEEARREAVYVAEKAAAEEARRAAEEARREAEYAAEKAAAEEARRAAEEARREAEYAAEEARRAAEKARREAEYAAEEAKAEKARKEVEAAAEEERRASEEARRAAEAKEAAAEKARKEFEAANEARRAAEAATKALQETQILLEKTVQVNLEKLEIQRTEAYPLPPSEPEPEKPPTPPPKKKLIDVAPVFTLPLCDAIIQEGDKFTFECRVTGVPKPEVTWYKDGIFIQNNPDYLTTCHDGLCRLTIDETFAEDSARFTCKAVNAAGSAETNALLSVKETEPDEQLSPPVFVKFLESGAAKEGTTHQLHCKVEGVPLPLVQWFKNDICIDNSPDYIITYNNGDAVLRFEEVFLEDQAEYTCKATNPVGTNTCKARLTVEPLEPTESPAFVTPLSNVMARAGQKIKLECEVTGLPTPELSWIHNGKPVKETRDLKTQYDEDFKATLTITEAFPKDAGVYVVSAKNIAGEATSSCNVSVKGRLPTETSDSELASDMEPIKPAIQLPLKDICVFEGKKVRLDCVIIGQPEPEVIWYHDDHPVKESNDFKLLFQGDRCSLVIEEVYLEDSGEYKVVAINSAGEASSKCDLTIKCLPHSRSPFSVPPPDLVGRENGLSLLPSLRSQETETSHPPSNRRGRCKRRFPGIERFDCDFKLTATLLLHSVGETEPATRQQPAEKTVEEPLTTGMAPRFIKLLTDILATEGDQVVLECCVEGDPHPDIRWFLNNHEIVSTDGIQYAEDDQGNVSLTIVSVSPSHKGVYTVKASNASGEAKCFANLIVKPAVSSTERPEVQHQEEKMVIPAFKELFADRAVLEQSPTKFECIVTGKPTPKVHWHFNDKPVSGKDFLVSTSGERQVLTIHQVAKEHAGKVACIAENEVGKATCVATLSVLEGHPKDMILAPLIGSSTVSEKSESYTMKRSVFVQSSSNQVSSSSSAEPNIEVHSYSSHADHLLRKVGEKPPVEVRNEKTEEFHQVNHDKPSVHTHQSLLITNGQREDSLTSGSSTPVSSPRPIRKSIPPRFVTPLVGRIVDQGADVTLVGIIDELTKVGVKDAGRYTCKATNPVGSATSTADLVVKKTVFPPVFGRRLQAQMVKSGERVVMEVEATGTPDPTVSWYKDDIKILGAVPGGKFRTKIQGNCYTLIIEKAATPEYSGKYTVKAVNSAGEAQSIADFLVLEPQVDQTVVTHMIVQNVVHSSTQKHDKDESIISSTEEAPPQPTLSPEKVKPPTKQETPRSSPAFGKPVTSESLTFTETTKTEKHISIRMERTPSPSYYTPRESPIPVTKEEIVIPVTKSKPTPPATKIEFAPFKEMEIPIRIEERKEEKVPVPQKEVEIPIQFEQKTFTEIVNGLTDLSSIYDNVSKKEETVEILPQKPIRPEEDTGIESESISKKSALDFFINKLNEDDLKQKQEDVQTGASTTVTNIKSQFEELHLKEEKTLQKPEPISIQFSNEIKQDIPKLQPAEAQQLPPFPQKEQRSLYTSSGYQREIQGPPSQFTSVAETAQTKQPYETVSKSEFHSEHISSTKFEKRVSHHSTTSSSLEEFNLQPEPPPEMGFIPKSEVPSKLRLDMPSRVKQLEESHRVLSPVEIPSGAIRIFPTPARVGIPPALNSEPIKVQPTVEPANKPEVPTVYPKQQQETVLPPWKQPEQKPVEVQEEVAQKEVVEEVFVQKKIHLPGTGDWSYRPTPVPPQTQEKAPVSSKPWAPFKPVEVTQTAKPVLIPKPEPSARPISPKPSAEGIAMERLWAPLRTHEPEPVSLPPPEPIIPPTTPKPPTDEYKPSFLRTVSSRPSVETVTSEKLTSSHMRSFTSESTSAFSPVQARAMSPRPSAEGIQMEKLWTPQKPLEPEHGIQRPVSTGPYRATSPKPSMEGLAMDKIWAHKHPDSALKKTWPPPQPSEEKPVVPWATREEVEKSWPPPPIESDVSVTKKVDEKIHFVETKHTKTQLDSVQPPPGVKPAEKPVVKPVEKPIIKPIERVWATVQPEVTMHTFEEKVHQTEKIEDFVQTQKVQQPPTQPRPVDKLWQPVQPGFTSVSQKSEEHIHSVEIKDQPALVPQTKMAPVTKPVSPFTVIRQETEDISKSYMHSSVETIEKPIIPPQNVIHYIAEAKLLPSTVNFDKRSQSSDLITSSERTEVKSECSEFTSSEFHSVQTHKKETSPPVVEERGLRPSEKSWPPGPKVDFELKAPPVVKDTSSRSTSIQQVVQEEIYLEPGPPPEMVYAPPLPQGRRQSYVETIEQDLERSLEKEPTKHLVGSVRTMPPPPQREKSLTPAPTTPQKDRSFPPQFPKSTLPPPPPKDKVLEAKSLPKQVKKEPLKKPDVESKPFERFPDLEPFPFNPDPSKPKPSKGPPPPKPSKFVRGEFASSDYESDFESIQISSKWRPYESDTEEFSYKRVLPPSTTPQPRRPKSTEPEPLPPSKFDRPPQFEGPPRPSIDISQFEKKQSKTEVTKITSKVEMKTDKIRKHTSETKKKYSPPTLKPGSPPIICQADPPSPPKPEEKSKPDSPKSKTKNARPVQLQQESGYMADTEEPRRIRQATHQKSIKHEESTKTTVEHTTVISERFSQQSSQQSSVQHQQNVVSQEKVATSKPQFKSHHRHSEQKMEKKVAIASTGSIKPKKEIVVPSMAKEVPGTTTQTYSEDRSSSLEPLPFKPEPTRSVPKRSLGPPPPSPSKFVRGEFRESDYESDYEGRIPALWRPLDSDADGPSYKPVRPLLTPGGSRQHSRASMEVRTPTPPTEFDNPPQFGGPPRPKFEPIDKISPVKQSKTLKTPEKPQVIVKPKPKMVAPKSPPLELIIATPAVRKPFILKPGSPPEWGSAPPPGTTYHGHSKVSNFPNATQTETSKVMNFAESTEHSHRVVSVQQTTRVIKFGEKENRPPQGGPPLEPFPFKPEPEKPRRRNSGPPPTMPKKFVPGEFRESDYESDYESMHIRPKWVPGDSDTDEPHYRKVKPPPVTRSTSVPGRTSATRVPTPMEFDTEPPLLPAAPVSRSSQVSSTTISSEHSAEQSRLRRVEEMRKRFSETTSSSTVQRSSQPSTPDVVLRPEESPEFGFIGRKIPTSASSWSQLARPGSKLVGFSPDQSPVSCLRLTWFLLRFNSTSTRILRSRVVASKHMNEMTSTFKSKAQKFVDDIITDVQTSKPDKQRQKSPTAAEVTPSTTGDDPQAYREESRVSQYGTKHIDPETGLIYFKYDFGYEFGIVLPGEGKKPERDEKNAKRPRIDDKRSDDVEFPIIHETTQGGQKKSGAENKQAKEPEGKVPLFRPKKFTHSKAVKWEPMSESEMSEAEGDASGHKKRYSLPQPPHINIPGSTHWDQTTPSPVSLSPSLPSLSPRYLGGAQSVTPVPDLAGIDSGNPAHVFALCALYSQCLEFVVST</sequence>
<dbReference type="GO" id="GO:0040017">
    <property type="term" value="P:positive regulation of locomotion"/>
    <property type="evidence" value="ECO:0007669"/>
    <property type="project" value="UniProtKB-ARBA"/>
</dbReference>
<dbReference type="PANTHER" id="PTHR47633:SF4">
    <property type="entry name" value="MYOPALLADIN ISOFORM X1"/>
    <property type="match status" value="1"/>
</dbReference>
<comment type="similarity">
    <text evidence="2">Belongs to the protein kinase superfamily. CAMK Ser/Thr protein kinase family.</text>
</comment>
<feature type="compositionally biased region" description="Polar residues" evidence="8">
    <location>
        <begin position="2749"/>
        <end position="2782"/>
    </location>
</feature>
<dbReference type="InterPro" id="IPR018159">
    <property type="entry name" value="Spectrin/alpha-actinin"/>
</dbReference>
<feature type="region of interest" description="Disordered" evidence="8">
    <location>
        <begin position="2161"/>
        <end position="2244"/>
    </location>
</feature>
<feature type="compositionally biased region" description="Basic and acidic residues" evidence="8">
    <location>
        <begin position="4167"/>
        <end position="4190"/>
    </location>
</feature>
<feature type="domain" description="Ig-like" evidence="9">
    <location>
        <begin position="1255"/>
        <end position="1344"/>
    </location>
</feature>
<feature type="domain" description="Ig-like" evidence="9">
    <location>
        <begin position="1766"/>
        <end position="1853"/>
    </location>
</feature>
<feature type="compositionally biased region" description="Polar residues" evidence="8">
    <location>
        <begin position="3159"/>
        <end position="3168"/>
    </location>
</feature>
<feature type="region of interest" description="Disordered" evidence="8">
    <location>
        <begin position="3775"/>
        <end position="3799"/>
    </location>
</feature>
<evidence type="ECO:0000313" key="10">
    <source>
        <dbReference type="EMBL" id="CAD7423866.1"/>
    </source>
</evidence>
<dbReference type="FunFam" id="2.60.40.10:FF:000425">
    <property type="entry name" value="Myosin light chain kinase"/>
    <property type="match status" value="1"/>
</dbReference>
<feature type="compositionally biased region" description="Pro residues" evidence="8">
    <location>
        <begin position="1130"/>
        <end position="1145"/>
    </location>
</feature>
<dbReference type="Gene3D" id="1.20.58.60">
    <property type="match status" value="2"/>
</dbReference>
<feature type="compositionally biased region" description="Basic and acidic residues" evidence="8">
    <location>
        <begin position="3117"/>
        <end position="3135"/>
    </location>
</feature>
<feature type="compositionally biased region" description="Polar residues" evidence="8">
    <location>
        <begin position="2458"/>
        <end position="2478"/>
    </location>
</feature>
<feature type="region of interest" description="Disordered" evidence="8">
    <location>
        <begin position="2585"/>
        <end position="2614"/>
    </location>
</feature>
<feature type="compositionally biased region" description="Low complexity" evidence="8">
    <location>
        <begin position="3528"/>
        <end position="3546"/>
    </location>
</feature>
<keyword evidence="3" id="KW-0963">Cytoplasm</keyword>
<dbReference type="FunFam" id="2.60.40.10:FF:000632">
    <property type="entry name" value="Uncharacterized protein, isoform B"/>
    <property type="match status" value="1"/>
</dbReference>
<feature type="region of interest" description="Disordered" evidence="8">
    <location>
        <begin position="4100"/>
        <end position="4140"/>
    </location>
</feature>
<dbReference type="SUPFAM" id="SSF48726">
    <property type="entry name" value="Immunoglobulin"/>
    <property type="match status" value="8"/>
</dbReference>
<feature type="compositionally biased region" description="Pro residues" evidence="8">
    <location>
        <begin position="3248"/>
        <end position="3259"/>
    </location>
</feature>
<feature type="region of interest" description="Disordered" evidence="8">
    <location>
        <begin position="1957"/>
        <end position="1980"/>
    </location>
</feature>
<dbReference type="Pfam" id="PF07679">
    <property type="entry name" value="I-set"/>
    <property type="match status" value="7"/>
</dbReference>
<feature type="compositionally biased region" description="Basic and acidic residues" evidence="8">
    <location>
        <begin position="3402"/>
        <end position="3435"/>
    </location>
</feature>
<dbReference type="SMART" id="SM00408">
    <property type="entry name" value="IGc2"/>
    <property type="match status" value="7"/>
</dbReference>
<evidence type="ECO:0000256" key="3">
    <source>
        <dbReference type="ARBA" id="ARBA00022490"/>
    </source>
</evidence>
<gene>
    <name evidence="10" type="ORF">TMSB3V08_LOCUS839</name>
</gene>
<evidence type="ECO:0000256" key="2">
    <source>
        <dbReference type="ARBA" id="ARBA00006692"/>
    </source>
</evidence>
<feature type="region of interest" description="Disordered" evidence="8">
    <location>
        <begin position="2418"/>
        <end position="2525"/>
    </location>
</feature>
<feature type="compositionally biased region" description="Polar residues" evidence="8">
    <location>
        <begin position="3919"/>
        <end position="3932"/>
    </location>
</feature>
<feature type="coiled-coil region" evidence="7">
    <location>
        <begin position="721"/>
        <end position="769"/>
    </location>
</feature>
<feature type="compositionally biased region" description="Polar residues" evidence="8">
    <location>
        <begin position="2210"/>
        <end position="2219"/>
    </location>
</feature>
<reference evidence="10" key="1">
    <citation type="submission" date="2020-11" db="EMBL/GenBank/DDBJ databases">
        <authorList>
            <person name="Tran Van P."/>
        </authorList>
    </citation>
    <scope>NUCLEOTIDE SEQUENCE</scope>
</reference>
<feature type="region of interest" description="Disordered" evidence="8">
    <location>
        <begin position="1047"/>
        <end position="1076"/>
    </location>
</feature>
<feature type="compositionally biased region" description="Low complexity" evidence="8">
    <location>
        <begin position="3952"/>
        <end position="3965"/>
    </location>
</feature>
<feature type="compositionally biased region" description="Low complexity" evidence="8">
    <location>
        <begin position="3985"/>
        <end position="4001"/>
    </location>
</feature>
<keyword evidence="6" id="KW-0393">Immunoglobulin domain</keyword>
<dbReference type="CDD" id="cd00176">
    <property type="entry name" value="SPEC"/>
    <property type="match status" value="2"/>
</dbReference>